<evidence type="ECO:0000313" key="9">
    <source>
        <dbReference type="Proteomes" id="UP000468668"/>
    </source>
</evidence>
<evidence type="ECO:0000256" key="1">
    <source>
        <dbReference type="ARBA" id="ARBA00004651"/>
    </source>
</evidence>
<name>A0A6N6NNA3_9ACTN</name>
<feature type="transmembrane region" description="Helical" evidence="6">
    <location>
        <begin position="6"/>
        <end position="26"/>
    </location>
</feature>
<comment type="caution">
    <text evidence="8">The sequence shown here is derived from an EMBL/GenBank/DDBJ whole genome shotgun (WGS) entry which is preliminary data.</text>
</comment>
<feature type="transmembrane region" description="Helical" evidence="6">
    <location>
        <begin position="282"/>
        <end position="304"/>
    </location>
</feature>
<comment type="subcellular location">
    <subcellularLocation>
        <location evidence="1">Cell membrane</location>
        <topology evidence="1">Multi-pass membrane protein</topology>
    </subcellularLocation>
</comment>
<keyword evidence="5 6" id="KW-0472">Membrane</keyword>
<evidence type="ECO:0000256" key="3">
    <source>
        <dbReference type="ARBA" id="ARBA00022692"/>
    </source>
</evidence>
<accession>A0A6N6NNA3</accession>
<evidence type="ECO:0000256" key="2">
    <source>
        <dbReference type="ARBA" id="ARBA00022475"/>
    </source>
</evidence>
<dbReference type="Proteomes" id="UP000468668">
    <property type="component" value="Unassembled WGS sequence"/>
</dbReference>
<dbReference type="Pfam" id="PF00482">
    <property type="entry name" value="T2SSF"/>
    <property type="match status" value="1"/>
</dbReference>
<evidence type="ECO:0000256" key="4">
    <source>
        <dbReference type="ARBA" id="ARBA00022989"/>
    </source>
</evidence>
<reference evidence="8 9" key="1">
    <citation type="submission" date="2019-09" db="EMBL/GenBank/DDBJ databases">
        <title>Whole genome shotgun sequencing (WGS) of Ellagibacter isourolithinifaciens DSM 104140(T) and Adlercreutzia muris DSM 29508(T).</title>
        <authorList>
            <person name="Stoll D.A."/>
            <person name="Danylec N."/>
            <person name="Huch M."/>
        </authorList>
    </citation>
    <scope>NUCLEOTIDE SEQUENCE [LARGE SCALE GENOMIC DNA]</scope>
    <source>
        <strain evidence="8 9">DSM 104140</strain>
    </source>
</reference>
<dbReference type="PANTHER" id="PTHR35007">
    <property type="entry name" value="INTEGRAL MEMBRANE PROTEIN-RELATED"/>
    <property type="match status" value="1"/>
</dbReference>
<dbReference type="EMBL" id="WAJR01000003">
    <property type="protein sequence ID" value="KAB1642026.1"/>
    <property type="molecule type" value="Genomic_DNA"/>
</dbReference>
<evidence type="ECO:0000256" key="5">
    <source>
        <dbReference type="ARBA" id="ARBA00023136"/>
    </source>
</evidence>
<evidence type="ECO:0000256" key="6">
    <source>
        <dbReference type="SAM" id="Phobius"/>
    </source>
</evidence>
<keyword evidence="9" id="KW-1185">Reference proteome</keyword>
<gene>
    <name evidence="8" type="ORF">F8C90_02295</name>
</gene>
<sequence>MMVAESGVVAVIASVGAFGMGFVASAEAVRAREKSRAAARRRASLSGEGLAGPRGGKGISDGVISFVEARSRVAKKRSARPVPPRREEALAQVIRQAGLASSASIAGFLDARLRLALFAAAAGALLGCALSSELAVLLAAAGGLWGFSAPKRALEKRKKDRAEELERHLPEMLEVVSLGLRSGLSFDRSLDVYIGHFDTLLSRSLASARQQWALGLARRDDALRSVAETYDSALFSRAIESVIRSLRYGSSLAEGLEATAREARASYRALKQEQVAKAPVKMMVPTGTLMLPAMLILVLGPMLLELVGGF</sequence>
<dbReference type="GO" id="GO:0005886">
    <property type="term" value="C:plasma membrane"/>
    <property type="evidence" value="ECO:0007669"/>
    <property type="project" value="UniProtKB-SubCell"/>
</dbReference>
<feature type="transmembrane region" description="Helical" evidence="6">
    <location>
        <begin position="115"/>
        <end position="148"/>
    </location>
</feature>
<keyword evidence="2" id="KW-1003">Cell membrane</keyword>
<dbReference type="AlphaFoldDB" id="A0A6N6NNA3"/>
<feature type="domain" description="Type II secretion system protein GspF" evidence="7">
    <location>
        <begin position="173"/>
        <end position="299"/>
    </location>
</feature>
<keyword evidence="4 6" id="KW-1133">Transmembrane helix</keyword>
<evidence type="ECO:0000313" key="8">
    <source>
        <dbReference type="EMBL" id="KAB1642026.1"/>
    </source>
</evidence>
<dbReference type="InterPro" id="IPR018076">
    <property type="entry name" value="T2SS_GspF_dom"/>
</dbReference>
<organism evidence="8 9">
    <name type="scientific">Ellagibacter isourolithinifaciens</name>
    <dbReference type="NCBI Taxonomy" id="2137581"/>
    <lineage>
        <taxon>Bacteria</taxon>
        <taxon>Bacillati</taxon>
        <taxon>Actinomycetota</taxon>
        <taxon>Coriobacteriia</taxon>
        <taxon>Eggerthellales</taxon>
        <taxon>Eggerthellaceae</taxon>
        <taxon>Ellagibacter</taxon>
    </lineage>
</organism>
<proteinExistence type="predicted"/>
<dbReference type="PANTHER" id="PTHR35007:SF2">
    <property type="entry name" value="PILUS ASSEMBLE PROTEIN"/>
    <property type="match status" value="1"/>
</dbReference>
<evidence type="ECO:0000259" key="7">
    <source>
        <dbReference type="Pfam" id="PF00482"/>
    </source>
</evidence>
<protein>
    <submittedName>
        <fullName evidence="8">Type II secretion system protein</fullName>
    </submittedName>
</protein>
<keyword evidence="3 6" id="KW-0812">Transmembrane</keyword>